<comment type="similarity">
    <text evidence="4">Belongs to the short-chain dehydrogenases/reductases (SDR) family. 17-beta-HSD 3 subfamily.</text>
</comment>
<keyword evidence="7" id="KW-1185">Reference proteome</keyword>
<comment type="subcellular location">
    <subcellularLocation>
        <location evidence="1">Mitochondrion</location>
    </subcellularLocation>
</comment>
<evidence type="ECO:0000256" key="5">
    <source>
        <dbReference type="SAM" id="MobiDB-lite"/>
    </source>
</evidence>
<reference evidence="6" key="1">
    <citation type="submission" date="2020-03" db="EMBL/GenBank/DDBJ databases">
        <title>Studies in the Genomics of Life Span.</title>
        <authorList>
            <person name="Glass D."/>
        </authorList>
    </citation>
    <scope>NUCLEOTIDE SEQUENCE</scope>
    <source>
        <strain evidence="6">SUZIE</strain>
        <tissue evidence="6">Muscle</tissue>
    </source>
</reference>
<gene>
    <name evidence="6" type="ORF">SUZIE_101660</name>
</gene>
<dbReference type="InterPro" id="IPR052149">
    <property type="entry name" value="17-beta-HSD3-like"/>
</dbReference>
<evidence type="ECO:0000256" key="4">
    <source>
        <dbReference type="ARBA" id="ARBA00038261"/>
    </source>
</evidence>
<name>A0AA41MC50_SCICA</name>
<feature type="region of interest" description="Disordered" evidence="5">
    <location>
        <begin position="1"/>
        <end position="20"/>
    </location>
</feature>
<dbReference type="Gene3D" id="3.40.50.720">
    <property type="entry name" value="NAD(P)-binding Rossmann-like Domain"/>
    <property type="match status" value="1"/>
</dbReference>
<evidence type="ECO:0000256" key="3">
    <source>
        <dbReference type="ARBA" id="ARBA00023128"/>
    </source>
</evidence>
<dbReference type="GO" id="GO:0005739">
    <property type="term" value="C:mitochondrion"/>
    <property type="evidence" value="ECO:0007669"/>
    <property type="project" value="UniProtKB-SubCell"/>
</dbReference>
<dbReference type="SUPFAM" id="SSF51735">
    <property type="entry name" value="NAD(P)-binding Rossmann-fold domains"/>
    <property type="match status" value="1"/>
</dbReference>
<accession>A0AA41MC50</accession>
<evidence type="ECO:0000313" key="6">
    <source>
        <dbReference type="EMBL" id="MBZ3869150.1"/>
    </source>
</evidence>
<keyword evidence="2" id="KW-0521">NADP</keyword>
<dbReference type="PANTHER" id="PTHR44889:SF1">
    <property type="entry name" value="INACTIVE HYDROXYSTEROID DEHYDROGENASE-LIKE PROTEIN 1"/>
    <property type="match status" value="1"/>
</dbReference>
<evidence type="ECO:0000256" key="2">
    <source>
        <dbReference type="ARBA" id="ARBA00022857"/>
    </source>
</evidence>
<dbReference type="PANTHER" id="PTHR44889">
    <property type="entry name" value="INACTIVE HYDROXYSTEROID DEHYDROGENASE-LIKE PROTEIN 1"/>
    <property type="match status" value="1"/>
</dbReference>
<dbReference type="EMBL" id="JAATJV010133090">
    <property type="protein sequence ID" value="MBZ3869150.1"/>
    <property type="molecule type" value="Genomic_DNA"/>
</dbReference>
<dbReference type="AlphaFoldDB" id="A0AA41MC50"/>
<protein>
    <submittedName>
        <fullName evidence="6">Inactive hydroxysteroid dehydrogenase-like protein 1</fullName>
    </submittedName>
</protein>
<keyword evidence="3" id="KW-0496">Mitochondrion</keyword>
<organism evidence="6 7">
    <name type="scientific">Sciurus carolinensis</name>
    <name type="common">Eastern gray squirrel</name>
    <dbReference type="NCBI Taxonomy" id="30640"/>
    <lineage>
        <taxon>Eukaryota</taxon>
        <taxon>Metazoa</taxon>
        <taxon>Chordata</taxon>
        <taxon>Craniata</taxon>
        <taxon>Vertebrata</taxon>
        <taxon>Euteleostomi</taxon>
        <taxon>Mammalia</taxon>
        <taxon>Eutheria</taxon>
        <taxon>Euarchontoglires</taxon>
        <taxon>Glires</taxon>
        <taxon>Rodentia</taxon>
        <taxon>Sciuromorpha</taxon>
        <taxon>Sciuridae</taxon>
        <taxon>Sciurinae</taxon>
        <taxon>Sciurini</taxon>
        <taxon>Sciurus</taxon>
    </lineage>
</organism>
<proteinExistence type="inferred from homology"/>
<dbReference type="InterPro" id="IPR036291">
    <property type="entry name" value="NAD(P)-bd_dom_sf"/>
</dbReference>
<dbReference type="Proteomes" id="UP001166674">
    <property type="component" value="Unassembled WGS sequence"/>
</dbReference>
<evidence type="ECO:0000256" key="1">
    <source>
        <dbReference type="ARBA" id="ARBA00004173"/>
    </source>
</evidence>
<evidence type="ECO:0000313" key="7">
    <source>
        <dbReference type="Proteomes" id="UP001166674"/>
    </source>
</evidence>
<comment type="caution">
    <text evidence="6">The sequence shown here is derived from an EMBL/GenBank/DDBJ whole genome shotgun (WGS) entry which is preliminary data.</text>
</comment>
<sequence length="173" mass="18799">MPTSASKGAGEPQQGCAESARRQAQCPSAVRGQGDRQVLRLLYGSAGFGWSLVRTARKSVTVICDFYSLIRLHFIPCLGSRADGTKSHRRWAVVSGAMDGIGEAYAEELARRGLNSTLTCRSGEKQLTVAKDIAGTYKVETDITVANFSRGLFYSGLREKLWDIINVNIALLV</sequence>